<evidence type="ECO:0000256" key="7">
    <source>
        <dbReference type="ARBA" id="ARBA00047380"/>
    </source>
</evidence>
<dbReference type="GO" id="GO:0005524">
    <property type="term" value="F:ATP binding"/>
    <property type="evidence" value="ECO:0007669"/>
    <property type="project" value="UniProtKB-KW"/>
</dbReference>
<evidence type="ECO:0000256" key="3">
    <source>
        <dbReference type="ARBA" id="ARBA00022741"/>
    </source>
</evidence>
<dbReference type="GO" id="GO:0009507">
    <property type="term" value="C:chloroplast"/>
    <property type="evidence" value="ECO:0007669"/>
    <property type="project" value="UniProtKB-SubCell"/>
</dbReference>
<keyword evidence="2 9" id="KW-0436">Ligase</keyword>
<keyword evidence="12" id="KW-1185">Reference proteome</keyword>
<keyword evidence="4 9" id="KW-0067">ATP-binding</keyword>
<dbReference type="SMART" id="SM00845">
    <property type="entry name" value="GatB_Yqey"/>
    <property type="match status" value="1"/>
</dbReference>
<dbReference type="GO" id="GO:0005739">
    <property type="term" value="C:mitochondrion"/>
    <property type="evidence" value="ECO:0007669"/>
    <property type="project" value="UniProtKB-SubCell"/>
</dbReference>
<dbReference type="FunFam" id="1.10.10.410:FF:000001">
    <property type="entry name" value="Aspartyl/glutamyl-tRNA(Asn/Gln) amidotransferase subunit B"/>
    <property type="match status" value="1"/>
</dbReference>
<dbReference type="NCBIfam" id="NF004014">
    <property type="entry name" value="PRK05477.1-4"/>
    <property type="match status" value="1"/>
</dbReference>
<dbReference type="GO" id="GO:0032543">
    <property type="term" value="P:mitochondrial translation"/>
    <property type="evidence" value="ECO:0007669"/>
    <property type="project" value="UniProtKB-UniRule"/>
</dbReference>
<dbReference type="Pfam" id="PF02637">
    <property type="entry name" value="GatB_Yqey"/>
    <property type="match status" value="1"/>
</dbReference>
<dbReference type="NCBIfam" id="NF004012">
    <property type="entry name" value="PRK05477.1-2"/>
    <property type="match status" value="1"/>
</dbReference>
<evidence type="ECO:0000313" key="12">
    <source>
        <dbReference type="Proteomes" id="UP001055712"/>
    </source>
</evidence>
<dbReference type="Gene3D" id="1.10.10.410">
    <property type="match status" value="1"/>
</dbReference>
<comment type="subcellular location">
    <subcellularLocation>
        <location evidence="9">Mitochondrion</location>
    </subcellularLocation>
    <subcellularLocation>
        <location evidence="9">Plastid</location>
        <location evidence="9">Chloroplast</location>
    </subcellularLocation>
</comment>
<feature type="domain" description="Asn/Gln amidotransferase" evidence="10">
    <location>
        <begin position="423"/>
        <end position="577"/>
    </location>
</feature>
<proteinExistence type="inferred from homology"/>
<dbReference type="Pfam" id="PF02934">
    <property type="entry name" value="GatB_N"/>
    <property type="match status" value="1"/>
</dbReference>
<evidence type="ECO:0000256" key="1">
    <source>
        <dbReference type="ARBA" id="ARBA00005306"/>
    </source>
</evidence>
<keyword evidence="3 9" id="KW-0547">Nucleotide-binding</keyword>
<dbReference type="HAMAP" id="MF_00121">
    <property type="entry name" value="GatB"/>
    <property type="match status" value="1"/>
</dbReference>
<dbReference type="SUPFAM" id="SSF55931">
    <property type="entry name" value="Glutamine synthetase/guanido kinase"/>
    <property type="match status" value="1"/>
</dbReference>
<evidence type="ECO:0000256" key="4">
    <source>
        <dbReference type="ARBA" id="ARBA00022840"/>
    </source>
</evidence>
<dbReference type="InterPro" id="IPR023168">
    <property type="entry name" value="GatB_Yqey_C_2"/>
</dbReference>
<dbReference type="PANTHER" id="PTHR11659">
    <property type="entry name" value="GLUTAMYL-TRNA GLN AMIDOTRANSFERASE SUBUNIT B MITOCHONDRIAL AND PROKARYOTIC PET112-RELATED"/>
    <property type="match status" value="1"/>
</dbReference>
<protein>
    <recommendedName>
        <fullName evidence="9">Glutamyl-tRNA(Gln) amidotransferase subunit B, chloroplastic/mitochondrial</fullName>
        <shortName evidence="9">Glu-AdT subunit B</shortName>
        <ecNumber evidence="9">6.3.5.-</ecNumber>
    </recommendedName>
</protein>
<dbReference type="Proteomes" id="UP001055712">
    <property type="component" value="Unassembled WGS sequence"/>
</dbReference>
<dbReference type="InterPro" id="IPR014746">
    <property type="entry name" value="Gln_synth/guanido_kin_cat_dom"/>
</dbReference>
<comment type="function">
    <text evidence="9">Allows the formation of correctly charged Gln-tRNA(Gln) through the transamidation of misacylated Glu-tRNA(Gln) in chloroplasts and mitochondria. The reaction takes place in the presence of glutamine and ATP through an activated gamma-phospho-Glu-tRNA(Gln).</text>
</comment>
<accession>A0A9D4Z0G5</accession>
<keyword evidence="5 9" id="KW-0648">Protein biosynthesis</keyword>
<gene>
    <name evidence="9" type="primary">GATB</name>
    <name evidence="11" type="ORF">D9Q98_001652</name>
</gene>
<evidence type="ECO:0000256" key="2">
    <source>
        <dbReference type="ARBA" id="ARBA00022598"/>
    </source>
</evidence>
<organism evidence="11 12">
    <name type="scientific">Chlorella vulgaris</name>
    <name type="common">Green alga</name>
    <dbReference type="NCBI Taxonomy" id="3077"/>
    <lineage>
        <taxon>Eukaryota</taxon>
        <taxon>Viridiplantae</taxon>
        <taxon>Chlorophyta</taxon>
        <taxon>core chlorophytes</taxon>
        <taxon>Trebouxiophyceae</taxon>
        <taxon>Chlorellales</taxon>
        <taxon>Chlorellaceae</taxon>
        <taxon>Chlorella clade</taxon>
        <taxon>Chlorella</taxon>
    </lineage>
</organism>
<evidence type="ECO:0000256" key="5">
    <source>
        <dbReference type="ARBA" id="ARBA00022917"/>
    </source>
</evidence>
<keyword evidence="9" id="KW-0150">Chloroplast</keyword>
<comment type="caution">
    <text evidence="11">The sequence shown here is derived from an EMBL/GenBank/DDBJ whole genome shotgun (WGS) entry which is preliminary data.</text>
</comment>
<dbReference type="SUPFAM" id="SSF89095">
    <property type="entry name" value="GatB/YqeY motif"/>
    <property type="match status" value="1"/>
</dbReference>
<dbReference type="InterPro" id="IPR003789">
    <property type="entry name" value="Asn/Gln_tRNA_amidoTrase-B-like"/>
</dbReference>
<dbReference type="InterPro" id="IPR017958">
    <property type="entry name" value="Gln-tRNA_amidoTrfase_suB_CS"/>
</dbReference>
<dbReference type="OrthoDB" id="1722066at2759"/>
<sequence length="582" mass="61837">MTYYSMGMQVVRCCSRAGVPGPCTRQWAVQLRSLAATGACRRASSGTCTAALRNVAAAASAAGVATDGASISSSSSSTSTQPAAKVDYEAVIGIETHVQLSTKTKAFCSCASEFGAEPNSNICPVCLGHPGTLPVLNADVVRKGVLAGLALDATICLSSKFDRKQYFYPDLPKGYQISQYDVPLCEGGWVEVVVPDSGAGTSVRRIGITRAHLEEDAGKLVHGGAASLSGSDYSLVDFNRAGVPLLEIVSEPDLRTGAEAAAYGAEMRRIMRFLGVSDGNMAEGSMRCDVNISVRPRGRAAFGTKVEIKNMNSFNAMQRAIEFEIVRQVDALEGGREGEVVQETRLWDEGRQCTYSMRKKEGLADYRYFPEPDLPELTLTEAYVQELRASMPELPRQLRERLLGLGLSQYDVLVLSDDAEVAAYFDAVLAAGAPAKPAANWVMGDVMAHCKEVRLGWEQLAARMAPAALAEMISLIEDGTISGKIGKDVLPALLAGEGGAGGGSVRALVEARGLVQISDPAALAAIVDGVLAANSKQLQAYREGKTKLQGFFVGAVMKESKGRANPKELNRILMQRLAAPPS</sequence>
<evidence type="ECO:0000259" key="10">
    <source>
        <dbReference type="SMART" id="SM00845"/>
    </source>
</evidence>
<comment type="similarity">
    <text evidence="1 9">Belongs to the GatB/GatE family. GatB subfamily.</text>
</comment>
<dbReference type="NCBIfam" id="TIGR00133">
    <property type="entry name" value="gatB"/>
    <property type="match status" value="1"/>
</dbReference>
<dbReference type="InterPro" id="IPR017959">
    <property type="entry name" value="Asn/Gln-tRNA_amidoTrfase_suB/E"/>
</dbReference>
<evidence type="ECO:0000256" key="6">
    <source>
        <dbReference type="ARBA" id="ARBA00023128"/>
    </source>
</evidence>
<comment type="subunit">
    <text evidence="9">Subunit of the heterotrimeric GatCAB amidotransferase (AdT) complex, composed of A, B and C subunits.</text>
</comment>
<dbReference type="PROSITE" id="PS01234">
    <property type="entry name" value="GATB"/>
    <property type="match status" value="1"/>
</dbReference>
<dbReference type="GO" id="GO:0030956">
    <property type="term" value="C:glutamyl-tRNA(Gln) amidotransferase complex"/>
    <property type="evidence" value="ECO:0007669"/>
    <property type="project" value="UniProtKB-UniRule"/>
</dbReference>
<dbReference type="GO" id="GO:0070681">
    <property type="term" value="P:glutaminyl-tRNAGln biosynthesis via transamidation"/>
    <property type="evidence" value="ECO:0007669"/>
    <property type="project" value="UniProtKB-UniRule"/>
</dbReference>
<dbReference type="EC" id="6.3.5.-" evidence="9"/>
<dbReference type="GO" id="GO:0050567">
    <property type="term" value="F:glutaminyl-tRNA synthase (glutamine-hydrolyzing) activity"/>
    <property type="evidence" value="ECO:0007669"/>
    <property type="project" value="UniProtKB-UniRule"/>
</dbReference>
<keyword evidence="9" id="KW-0934">Plastid</keyword>
<dbReference type="InterPro" id="IPR018027">
    <property type="entry name" value="Asn/Gln_amidotransferase"/>
</dbReference>
<reference evidence="11" key="1">
    <citation type="journal article" date="2019" name="Plant J.">
        <title>Chlorella vulgaris genome assembly and annotation reveals the molecular basis for metabolic acclimation to high light conditions.</title>
        <authorList>
            <person name="Cecchin M."/>
            <person name="Marcolungo L."/>
            <person name="Rossato M."/>
            <person name="Girolomoni L."/>
            <person name="Cosentino E."/>
            <person name="Cuine S."/>
            <person name="Li-Beisson Y."/>
            <person name="Delledonne M."/>
            <person name="Ballottari M."/>
        </authorList>
    </citation>
    <scope>NUCLEOTIDE SEQUENCE</scope>
    <source>
        <strain evidence="11">211/11P</strain>
    </source>
</reference>
<dbReference type="InterPro" id="IPR006075">
    <property type="entry name" value="Asn/Gln-tRNA_Trfase_suB/E_cat"/>
</dbReference>
<dbReference type="AlphaFoldDB" id="A0A9D4Z0G5"/>
<comment type="catalytic activity">
    <reaction evidence="7">
        <text>L-aspartyl-tRNA(Asn) + L-glutamine + ATP + H2O = L-asparaginyl-tRNA(Asn) + L-glutamate + ADP + phosphate + 2 H(+)</text>
        <dbReference type="Rhea" id="RHEA:14513"/>
        <dbReference type="Rhea" id="RHEA-COMP:9674"/>
        <dbReference type="Rhea" id="RHEA-COMP:9677"/>
        <dbReference type="ChEBI" id="CHEBI:15377"/>
        <dbReference type="ChEBI" id="CHEBI:15378"/>
        <dbReference type="ChEBI" id="CHEBI:29985"/>
        <dbReference type="ChEBI" id="CHEBI:30616"/>
        <dbReference type="ChEBI" id="CHEBI:43474"/>
        <dbReference type="ChEBI" id="CHEBI:58359"/>
        <dbReference type="ChEBI" id="CHEBI:78515"/>
        <dbReference type="ChEBI" id="CHEBI:78516"/>
        <dbReference type="ChEBI" id="CHEBI:456216"/>
    </reaction>
</comment>
<keyword evidence="6 9" id="KW-0496">Mitochondrion</keyword>
<evidence type="ECO:0000256" key="8">
    <source>
        <dbReference type="ARBA" id="ARBA00047913"/>
    </source>
</evidence>
<evidence type="ECO:0000313" key="11">
    <source>
        <dbReference type="EMBL" id="KAI3435587.1"/>
    </source>
</evidence>
<dbReference type="PANTHER" id="PTHR11659:SF0">
    <property type="entry name" value="GLUTAMYL-TRNA(GLN) AMIDOTRANSFERASE SUBUNIT B, MITOCHONDRIAL"/>
    <property type="match status" value="1"/>
</dbReference>
<dbReference type="EMBL" id="SIDB01000002">
    <property type="protein sequence ID" value="KAI3435587.1"/>
    <property type="molecule type" value="Genomic_DNA"/>
</dbReference>
<dbReference type="InterPro" id="IPR004413">
    <property type="entry name" value="GatB"/>
</dbReference>
<evidence type="ECO:0000256" key="9">
    <source>
        <dbReference type="HAMAP-Rule" id="MF_03147"/>
    </source>
</evidence>
<comment type="catalytic activity">
    <reaction evidence="8 9">
        <text>L-glutamyl-tRNA(Gln) + L-glutamine + ATP + H2O = L-glutaminyl-tRNA(Gln) + L-glutamate + ADP + phosphate + H(+)</text>
        <dbReference type="Rhea" id="RHEA:17521"/>
        <dbReference type="Rhea" id="RHEA-COMP:9681"/>
        <dbReference type="Rhea" id="RHEA-COMP:9684"/>
        <dbReference type="ChEBI" id="CHEBI:15377"/>
        <dbReference type="ChEBI" id="CHEBI:15378"/>
        <dbReference type="ChEBI" id="CHEBI:29985"/>
        <dbReference type="ChEBI" id="CHEBI:30616"/>
        <dbReference type="ChEBI" id="CHEBI:43474"/>
        <dbReference type="ChEBI" id="CHEBI:58359"/>
        <dbReference type="ChEBI" id="CHEBI:78520"/>
        <dbReference type="ChEBI" id="CHEBI:78521"/>
        <dbReference type="ChEBI" id="CHEBI:456216"/>
    </reaction>
</comment>
<reference evidence="11" key="2">
    <citation type="submission" date="2020-11" db="EMBL/GenBank/DDBJ databases">
        <authorList>
            <person name="Cecchin M."/>
            <person name="Marcolungo L."/>
            <person name="Rossato M."/>
            <person name="Girolomoni L."/>
            <person name="Cosentino E."/>
            <person name="Cuine S."/>
            <person name="Li-Beisson Y."/>
            <person name="Delledonne M."/>
            <person name="Ballottari M."/>
        </authorList>
    </citation>
    <scope>NUCLEOTIDE SEQUENCE</scope>
    <source>
        <strain evidence="11">211/11P</strain>
        <tissue evidence="11">Whole cell</tissue>
    </source>
</reference>
<name>A0A9D4Z0G5_CHLVU</name>